<evidence type="ECO:0000256" key="1">
    <source>
        <dbReference type="SAM" id="MobiDB-lite"/>
    </source>
</evidence>
<gene>
    <name evidence="3" type="ordered locus">AMIS_42770</name>
</gene>
<reference evidence="3 4" key="1">
    <citation type="submission" date="2012-02" db="EMBL/GenBank/DDBJ databases">
        <title>Complete genome sequence of Actinoplanes missouriensis 431 (= NBRC 102363).</title>
        <authorList>
            <person name="Ohnishi Y."/>
            <person name="Ishikawa J."/>
            <person name="Sekine M."/>
            <person name="Hosoyama A."/>
            <person name="Harada T."/>
            <person name="Narita H."/>
            <person name="Hata T."/>
            <person name="Konno Y."/>
            <person name="Tutikane K."/>
            <person name="Fujita N."/>
            <person name="Horinouchi S."/>
            <person name="Hayakawa M."/>
        </authorList>
    </citation>
    <scope>NUCLEOTIDE SEQUENCE [LARGE SCALE GENOMIC DNA]</scope>
    <source>
        <strain evidence="4">ATCC 14538 / DSM 43046 / CBS 188.64 / JCM 3121 / NBRC 102363 / NCIMB 12654 / NRRL B-3342 / UNCC 431</strain>
    </source>
</reference>
<keyword evidence="4" id="KW-1185">Reference proteome</keyword>
<keyword evidence="2" id="KW-0472">Membrane</keyword>
<keyword evidence="2" id="KW-1133">Transmembrane helix</keyword>
<evidence type="ECO:0000313" key="4">
    <source>
        <dbReference type="Proteomes" id="UP000007882"/>
    </source>
</evidence>
<dbReference type="KEGG" id="ams:AMIS_42770"/>
<organism evidence="3 4">
    <name type="scientific">Actinoplanes missouriensis (strain ATCC 14538 / DSM 43046 / CBS 188.64 / JCM 3121 / NBRC 102363 / NCIMB 12654 / NRRL B-3342 / UNCC 431)</name>
    <dbReference type="NCBI Taxonomy" id="512565"/>
    <lineage>
        <taxon>Bacteria</taxon>
        <taxon>Bacillati</taxon>
        <taxon>Actinomycetota</taxon>
        <taxon>Actinomycetes</taxon>
        <taxon>Micromonosporales</taxon>
        <taxon>Micromonosporaceae</taxon>
        <taxon>Actinoplanes</taxon>
    </lineage>
</organism>
<feature type="region of interest" description="Disordered" evidence="1">
    <location>
        <begin position="60"/>
        <end position="94"/>
    </location>
</feature>
<dbReference type="Proteomes" id="UP000007882">
    <property type="component" value="Chromosome"/>
</dbReference>
<keyword evidence="2" id="KW-0812">Transmembrane</keyword>
<feature type="transmembrane region" description="Helical" evidence="2">
    <location>
        <begin position="6"/>
        <end position="26"/>
    </location>
</feature>
<name>I0H910_ACTM4</name>
<evidence type="ECO:0000256" key="2">
    <source>
        <dbReference type="SAM" id="Phobius"/>
    </source>
</evidence>
<dbReference type="RefSeq" id="WP_014444391.1">
    <property type="nucleotide sequence ID" value="NC_017093.1"/>
</dbReference>
<dbReference type="STRING" id="512565.AMIS_42770"/>
<dbReference type="AlphaFoldDB" id="I0H910"/>
<protein>
    <submittedName>
        <fullName evidence="3">Uncharacterized protein</fullName>
    </submittedName>
</protein>
<dbReference type="EMBL" id="AP012319">
    <property type="protein sequence ID" value="BAL89497.1"/>
    <property type="molecule type" value="Genomic_DNA"/>
</dbReference>
<sequence length="94" mass="9559">MGAGSWVILDVGAFAATALTVAAWLFGMQGVEVASWFAAVSGVLVVLGTILFTQNTVPLEDPLQVTPPPGGPKWGAITPADPERPVSAPPAPAH</sequence>
<feature type="transmembrane region" description="Helical" evidence="2">
    <location>
        <begin position="33"/>
        <end position="53"/>
    </location>
</feature>
<dbReference type="HOGENOM" id="CLU_2379770_0_0_11"/>
<accession>I0H910</accession>
<evidence type="ECO:0000313" key="3">
    <source>
        <dbReference type="EMBL" id="BAL89497.1"/>
    </source>
</evidence>
<dbReference type="PATRIC" id="fig|512565.3.peg.4261"/>
<proteinExistence type="predicted"/>